<dbReference type="InterPro" id="IPR051083">
    <property type="entry name" value="GrpII_Intron_Splice-Mob/Def"/>
</dbReference>
<name>A0ABT3TPT9_9GAMM</name>
<sequence>MSIFIIAGDRFSRDKWLQYSECLGLGGGEKGVCSTYTPSNQFVMRTDVKSFYESIDHNLMLEKLAVYLTDRFTLNLLWQSMRRCVERGGVFRDIKQGLPRGCPLSPLLGAFFLTELDKALEKQDVFYVRYMDDVLIMSKRRWGLRRAIKRLNEIFKSLGLEQHPDKTFIGRINKGFDFLGYHFSRAGLQLATKTIANAVEKMHRLYERKQTAQERAAALDDYLTRWLRWTTAGLKGLTVSFTFPSGDAKANEAQAE</sequence>
<dbReference type="InterPro" id="IPR000477">
    <property type="entry name" value="RT_dom"/>
</dbReference>
<dbReference type="Gene3D" id="3.30.70.270">
    <property type="match status" value="1"/>
</dbReference>
<dbReference type="PANTHER" id="PTHR34047:SF8">
    <property type="entry name" value="PROTEIN YKFC"/>
    <property type="match status" value="1"/>
</dbReference>
<dbReference type="CDD" id="cd01651">
    <property type="entry name" value="RT_G2_intron"/>
    <property type="match status" value="1"/>
</dbReference>
<dbReference type="EMBL" id="SHNN01000008">
    <property type="protein sequence ID" value="MCX2983414.1"/>
    <property type="molecule type" value="Genomic_DNA"/>
</dbReference>
<evidence type="ECO:0000313" key="4">
    <source>
        <dbReference type="Proteomes" id="UP001143362"/>
    </source>
</evidence>
<evidence type="ECO:0000259" key="2">
    <source>
        <dbReference type="PROSITE" id="PS50878"/>
    </source>
</evidence>
<accession>A0ABT3TPT9</accession>
<dbReference type="PANTHER" id="PTHR34047">
    <property type="entry name" value="NUCLEAR INTRON MATURASE 1, MITOCHONDRIAL-RELATED"/>
    <property type="match status" value="1"/>
</dbReference>
<gene>
    <name evidence="3" type="ORF">EYC98_21350</name>
</gene>
<dbReference type="PROSITE" id="PS50878">
    <property type="entry name" value="RT_POL"/>
    <property type="match status" value="1"/>
</dbReference>
<evidence type="ECO:0000256" key="1">
    <source>
        <dbReference type="ARBA" id="ARBA00034120"/>
    </source>
</evidence>
<organism evidence="3 4">
    <name type="scientific">Candidatus Litorirhabdus singularis</name>
    <dbReference type="NCBI Taxonomy" id="2518993"/>
    <lineage>
        <taxon>Bacteria</taxon>
        <taxon>Pseudomonadati</taxon>
        <taxon>Pseudomonadota</taxon>
        <taxon>Gammaproteobacteria</taxon>
        <taxon>Cellvibrionales</taxon>
        <taxon>Halieaceae</taxon>
        <taxon>Candidatus Litorirhabdus</taxon>
    </lineage>
</organism>
<comment type="caution">
    <text evidence="3">The sequence shown here is derived from an EMBL/GenBank/DDBJ whole genome shotgun (WGS) entry which is preliminary data.</text>
</comment>
<dbReference type="Pfam" id="PF00078">
    <property type="entry name" value="RVT_1"/>
    <property type="match status" value="1"/>
</dbReference>
<reference evidence="3" key="1">
    <citation type="submission" date="2019-02" db="EMBL/GenBank/DDBJ databases">
        <authorList>
            <person name="Li S.-H."/>
        </authorList>
    </citation>
    <scope>NUCLEOTIDE SEQUENCE</scope>
    <source>
        <strain evidence="3">IMCC14734</strain>
    </source>
</reference>
<dbReference type="Proteomes" id="UP001143362">
    <property type="component" value="Unassembled WGS sequence"/>
</dbReference>
<comment type="similarity">
    <text evidence="1">Belongs to the bacterial reverse transcriptase family.</text>
</comment>
<proteinExistence type="inferred from homology"/>
<protein>
    <recommendedName>
        <fullName evidence="2">Reverse transcriptase domain-containing protein</fullName>
    </recommendedName>
</protein>
<dbReference type="SUPFAM" id="SSF56672">
    <property type="entry name" value="DNA/RNA polymerases"/>
    <property type="match status" value="1"/>
</dbReference>
<evidence type="ECO:0000313" key="3">
    <source>
        <dbReference type="EMBL" id="MCX2983414.1"/>
    </source>
</evidence>
<feature type="domain" description="Reverse transcriptase" evidence="2">
    <location>
        <begin position="1"/>
        <end position="183"/>
    </location>
</feature>
<dbReference type="InterPro" id="IPR043128">
    <property type="entry name" value="Rev_trsase/Diguanyl_cyclase"/>
</dbReference>
<keyword evidence="4" id="KW-1185">Reference proteome</keyword>
<dbReference type="InterPro" id="IPR043502">
    <property type="entry name" value="DNA/RNA_pol_sf"/>
</dbReference>